<keyword evidence="3" id="KW-0233">DNA recombination</keyword>
<evidence type="ECO:0000256" key="1">
    <source>
        <dbReference type="ARBA" id="ARBA00008857"/>
    </source>
</evidence>
<dbReference type="PANTHER" id="PTHR30349:SF64">
    <property type="entry name" value="PROPHAGE INTEGRASE INTD-RELATED"/>
    <property type="match status" value="1"/>
</dbReference>
<dbReference type="InterPro" id="IPR050090">
    <property type="entry name" value="Tyrosine_recombinase_XerCD"/>
</dbReference>
<feature type="domain" description="Tyr recombinase" evidence="4">
    <location>
        <begin position="219"/>
        <end position="393"/>
    </location>
</feature>
<evidence type="ECO:0000313" key="6">
    <source>
        <dbReference type="Proteomes" id="UP000033035"/>
    </source>
</evidence>
<keyword evidence="6" id="KW-1185">Reference proteome</keyword>
<name>A0A0F5JGY3_9BACT</name>
<dbReference type="Proteomes" id="UP000033035">
    <property type="component" value="Unassembled WGS sequence"/>
</dbReference>
<evidence type="ECO:0000259" key="4">
    <source>
        <dbReference type="PROSITE" id="PS51898"/>
    </source>
</evidence>
<dbReference type="InterPro" id="IPR025269">
    <property type="entry name" value="SAM-like_dom"/>
</dbReference>
<dbReference type="SUPFAM" id="SSF56349">
    <property type="entry name" value="DNA breaking-rejoining enzymes"/>
    <property type="match status" value="1"/>
</dbReference>
<dbReference type="STRING" id="1203610.HMPREF1536_02358"/>
<dbReference type="InterPro" id="IPR010998">
    <property type="entry name" value="Integrase_recombinase_N"/>
</dbReference>
<reference evidence="5 6" key="1">
    <citation type="submission" date="2013-04" db="EMBL/GenBank/DDBJ databases">
        <title>The Genome Sequence of Parabacteroides gordonii DSM 23371.</title>
        <authorList>
            <consortium name="The Broad Institute Genomics Platform"/>
            <person name="Earl A."/>
            <person name="Ward D."/>
            <person name="Feldgarden M."/>
            <person name="Gevers D."/>
            <person name="Martens E."/>
            <person name="Sakamoto M."/>
            <person name="Benno Y."/>
            <person name="Suzuki N."/>
            <person name="Matsunaga N."/>
            <person name="Koshihara K."/>
            <person name="Seki M."/>
            <person name="Komiya H."/>
            <person name="Walker B."/>
            <person name="Young S."/>
            <person name="Zeng Q."/>
            <person name="Gargeya S."/>
            <person name="Fitzgerald M."/>
            <person name="Haas B."/>
            <person name="Abouelleil A."/>
            <person name="Allen A.W."/>
            <person name="Alvarado L."/>
            <person name="Arachchi H.M."/>
            <person name="Berlin A.M."/>
            <person name="Chapman S.B."/>
            <person name="Gainer-Dewar J."/>
            <person name="Goldberg J."/>
            <person name="Griggs A."/>
            <person name="Gujja S."/>
            <person name="Hansen M."/>
            <person name="Howarth C."/>
            <person name="Imamovic A."/>
            <person name="Ireland A."/>
            <person name="Larimer J."/>
            <person name="McCowan C."/>
            <person name="Murphy C."/>
            <person name="Pearson M."/>
            <person name="Poon T.W."/>
            <person name="Priest M."/>
            <person name="Roberts A."/>
            <person name="Saif S."/>
            <person name="Shea T."/>
            <person name="Sisk P."/>
            <person name="Sykes S."/>
            <person name="Wortman J."/>
            <person name="Nusbaum C."/>
            <person name="Birren B."/>
        </authorList>
    </citation>
    <scope>NUCLEOTIDE SEQUENCE [LARGE SCALE GENOMIC DNA]</scope>
    <source>
        <strain evidence="5 6">MS-1</strain>
    </source>
</reference>
<comment type="similarity">
    <text evidence="1">Belongs to the 'phage' integrase family.</text>
</comment>
<dbReference type="EMBL" id="AQHW01000014">
    <property type="protein sequence ID" value="KKB56722.1"/>
    <property type="molecule type" value="Genomic_DNA"/>
</dbReference>
<dbReference type="HOGENOM" id="CLU_033139_2_0_10"/>
<dbReference type="Pfam" id="PF00589">
    <property type="entry name" value="Phage_integrase"/>
    <property type="match status" value="1"/>
</dbReference>
<comment type="caution">
    <text evidence="5">The sequence shown here is derived from an EMBL/GenBank/DDBJ whole genome shotgun (WGS) entry which is preliminary data.</text>
</comment>
<dbReference type="Pfam" id="PF13102">
    <property type="entry name" value="Phage_int_SAM_5"/>
    <property type="match status" value="1"/>
</dbReference>
<dbReference type="GO" id="GO:0006310">
    <property type="term" value="P:DNA recombination"/>
    <property type="evidence" value="ECO:0007669"/>
    <property type="project" value="UniProtKB-KW"/>
</dbReference>
<dbReference type="GO" id="GO:0015074">
    <property type="term" value="P:DNA integration"/>
    <property type="evidence" value="ECO:0007669"/>
    <property type="project" value="InterPro"/>
</dbReference>
<dbReference type="InterPro" id="IPR011010">
    <property type="entry name" value="DNA_brk_join_enz"/>
</dbReference>
<dbReference type="Gene3D" id="1.10.443.10">
    <property type="entry name" value="Intergrase catalytic core"/>
    <property type="match status" value="1"/>
</dbReference>
<accession>A0A0F5JGY3</accession>
<dbReference type="PANTHER" id="PTHR30349">
    <property type="entry name" value="PHAGE INTEGRASE-RELATED"/>
    <property type="match status" value="1"/>
</dbReference>
<evidence type="ECO:0000256" key="2">
    <source>
        <dbReference type="ARBA" id="ARBA00023125"/>
    </source>
</evidence>
<dbReference type="Gene3D" id="1.10.150.130">
    <property type="match status" value="1"/>
</dbReference>
<dbReference type="CDD" id="cd01185">
    <property type="entry name" value="INTN1_C_like"/>
    <property type="match status" value="1"/>
</dbReference>
<evidence type="ECO:0000313" key="5">
    <source>
        <dbReference type="EMBL" id="KKB56722.1"/>
    </source>
</evidence>
<keyword evidence="2" id="KW-0238">DNA-binding</keyword>
<evidence type="ECO:0000256" key="3">
    <source>
        <dbReference type="ARBA" id="ARBA00023172"/>
    </source>
</evidence>
<dbReference type="AlphaFoldDB" id="A0A0F5JGY3"/>
<sequence>MNQEDVRVSFYLKKSEADEQGECPIMGRLNVGKYSEAAFSMKMTAPESAWLSGRATGKSARSREINRQLDEIRASALSIYQDLFALREKVSAEEVKCILLGMAYGQETLVAFFLSFIKKFEKKVGINREESTATSYKYACGQLMQFLNKEYNLSDIPFTALDRSFIDKYDLYLRTDCQLSAGTILLLTTQLMTVIRKAKSAGILTSNPFAGYEAERPAREIKYLTEHELERIMSTPLHNRKLYHIRDLFLFSCFTGIPYGDMCRLSDEDLVAVEDGTLWIKTSRKKTKISYEVPLLDIPLYILEKYRDAAPEGKLLPMYSNSELNNALKTIADLCGIKQRLVFHQARHTSATTVLLSNGVPLETVSKILGHERISTTQIYAHVTDDKVENDTRMLDAKIAERFSVAI</sequence>
<dbReference type="PATRIC" id="fig|1203610.3.peg.2421"/>
<dbReference type="GO" id="GO:0003677">
    <property type="term" value="F:DNA binding"/>
    <property type="evidence" value="ECO:0007669"/>
    <property type="project" value="UniProtKB-KW"/>
</dbReference>
<dbReference type="RefSeq" id="WP_005834081.1">
    <property type="nucleotide sequence ID" value="NZ_AUAE01000026.1"/>
</dbReference>
<dbReference type="GeneID" id="86890896"/>
<dbReference type="PROSITE" id="PS51898">
    <property type="entry name" value="TYR_RECOMBINASE"/>
    <property type="match status" value="1"/>
</dbReference>
<protein>
    <recommendedName>
        <fullName evidence="4">Tyr recombinase domain-containing protein</fullName>
    </recommendedName>
</protein>
<dbReference type="InterPro" id="IPR002104">
    <property type="entry name" value="Integrase_catalytic"/>
</dbReference>
<gene>
    <name evidence="5" type="ORF">HMPREF1536_02358</name>
</gene>
<proteinExistence type="inferred from homology"/>
<organism evidence="5 6">
    <name type="scientific">Parabacteroides gordonii MS-1 = DSM 23371</name>
    <dbReference type="NCBI Taxonomy" id="1203610"/>
    <lineage>
        <taxon>Bacteria</taxon>
        <taxon>Pseudomonadati</taxon>
        <taxon>Bacteroidota</taxon>
        <taxon>Bacteroidia</taxon>
        <taxon>Bacteroidales</taxon>
        <taxon>Tannerellaceae</taxon>
        <taxon>Parabacteroides</taxon>
    </lineage>
</organism>
<dbReference type="InterPro" id="IPR035386">
    <property type="entry name" value="Arm-DNA-bind_5"/>
</dbReference>
<dbReference type="InterPro" id="IPR013762">
    <property type="entry name" value="Integrase-like_cat_sf"/>
</dbReference>
<dbReference type="Pfam" id="PF17293">
    <property type="entry name" value="Arm-DNA-bind_5"/>
    <property type="match status" value="1"/>
</dbReference>